<keyword evidence="3" id="KW-1185">Reference proteome</keyword>
<reference evidence="2 3" key="1">
    <citation type="submission" date="2018-03" db="EMBL/GenBank/DDBJ databases">
        <title>Alkalicoccus saliphilus sp. nov., isolated from a mineral pool.</title>
        <authorList>
            <person name="Zhao B."/>
        </authorList>
    </citation>
    <scope>NUCLEOTIDE SEQUENCE [LARGE SCALE GENOMIC DNA]</scope>
    <source>
        <strain evidence="2 3">6AG</strain>
    </source>
</reference>
<accession>A0A2T4U205</accession>
<dbReference type="Proteomes" id="UP000240509">
    <property type="component" value="Unassembled WGS sequence"/>
</dbReference>
<dbReference type="EMBL" id="PZJJ01000052">
    <property type="protein sequence ID" value="PTL37426.1"/>
    <property type="molecule type" value="Genomic_DNA"/>
</dbReference>
<sequence>RDIFPEHLVVMFLLLLHPLVLLRLLSLAVFYHFDVSTFYTNFIFLRKLVEFLGKMVEIPGCLTSKASLHEKNIKKRFRIHALNLIWP</sequence>
<feature type="transmembrane region" description="Helical" evidence="1">
    <location>
        <begin position="12"/>
        <end position="33"/>
    </location>
</feature>
<name>A0A2T4U205_9BACI</name>
<evidence type="ECO:0000313" key="3">
    <source>
        <dbReference type="Proteomes" id="UP000240509"/>
    </source>
</evidence>
<keyword evidence="1" id="KW-0812">Transmembrane</keyword>
<dbReference type="AlphaFoldDB" id="A0A2T4U205"/>
<gene>
    <name evidence="2" type="ORF">C6Y45_16495</name>
</gene>
<keyword evidence="1" id="KW-1133">Transmembrane helix</keyword>
<feature type="non-terminal residue" evidence="2">
    <location>
        <position position="1"/>
    </location>
</feature>
<evidence type="ECO:0000256" key="1">
    <source>
        <dbReference type="SAM" id="Phobius"/>
    </source>
</evidence>
<keyword evidence="1" id="KW-0472">Membrane</keyword>
<evidence type="ECO:0000313" key="2">
    <source>
        <dbReference type="EMBL" id="PTL37426.1"/>
    </source>
</evidence>
<organism evidence="2 3">
    <name type="scientific">Alkalicoccus saliphilus</name>
    <dbReference type="NCBI Taxonomy" id="200989"/>
    <lineage>
        <taxon>Bacteria</taxon>
        <taxon>Bacillati</taxon>
        <taxon>Bacillota</taxon>
        <taxon>Bacilli</taxon>
        <taxon>Bacillales</taxon>
        <taxon>Bacillaceae</taxon>
        <taxon>Alkalicoccus</taxon>
    </lineage>
</organism>
<protein>
    <submittedName>
        <fullName evidence="2">Uncharacterized protein</fullName>
    </submittedName>
</protein>
<proteinExistence type="predicted"/>
<comment type="caution">
    <text evidence="2">The sequence shown here is derived from an EMBL/GenBank/DDBJ whole genome shotgun (WGS) entry which is preliminary data.</text>
</comment>